<dbReference type="InterPro" id="IPR051678">
    <property type="entry name" value="AGP_Transferase"/>
</dbReference>
<gene>
    <name evidence="2" type="ORF">PCL_11251</name>
</gene>
<sequence>MPLWTCDIESCSGPAVRNLGDCVLCNRHLCSTHLQPGFHSCPQWKDADAYDPAAQDAEGRELTRLIETINTDALAARASHLRQGMRCDIPPLQYDRATRSSVMGGMNYHIEVHFDDGIIWLARIRRFNATSPPAALRDYIIQSEVATLMFLARTSVPAPRVYDFALEHPGNPVGVGFILMEKLPGKSLRWSIATWQERKKVMSQLVETFVELHNYPFDLLGSLDTPGASHIGAFARESLTDFVQSEMRTTGPFSSLEDFHLSSLRLILDLIVREEIYSQQAVDAYLIHRFLIDLVPHVLPSVRDDENFYLKHADDKGDHILVDEHFNITGIIDWEWAHTASPAHAFNSPVGLLPVGDFYTGKNNLGDDEIVFARLLEEKGHQDLANFVWSGRLQHRFAFCCGYDLAADWDGFQGLFRGLRDAAGVDDGLEWTEWKASALQRYDEDSGLQALLSRHRNTIGLS</sequence>
<comment type="caution">
    <text evidence="2">The sequence shown here is derived from an EMBL/GenBank/DDBJ whole genome shotgun (WGS) entry which is preliminary data.</text>
</comment>
<dbReference type="SUPFAM" id="SSF56112">
    <property type="entry name" value="Protein kinase-like (PK-like)"/>
    <property type="match status" value="1"/>
</dbReference>
<reference evidence="2 3" key="1">
    <citation type="journal article" date="2016" name="Front. Microbiol.">
        <title>Genome and transcriptome sequences reveal the specific parasitism of the nematophagous Purpureocillium lilacinum 36-1.</title>
        <authorList>
            <person name="Xie J."/>
            <person name="Li S."/>
            <person name="Mo C."/>
            <person name="Xiao X."/>
            <person name="Peng D."/>
            <person name="Wang G."/>
            <person name="Xiao Y."/>
        </authorList>
    </citation>
    <scope>NUCLEOTIDE SEQUENCE [LARGE SCALE GENOMIC DNA]</scope>
    <source>
        <strain evidence="2 3">36-1</strain>
    </source>
</reference>
<dbReference type="Pfam" id="PF01636">
    <property type="entry name" value="APH"/>
    <property type="match status" value="1"/>
</dbReference>
<evidence type="ECO:0000313" key="3">
    <source>
        <dbReference type="Proteomes" id="UP000245956"/>
    </source>
</evidence>
<dbReference type="PANTHER" id="PTHR21310">
    <property type="entry name" value="AMINOGLYCOSIDE PHOSPHOTRANSFERASE-RELATED-RELATED"/>
    <property type="match status" value="1"/>
</dbReference>
<name>A0A2U3DQ15_PURLI</name>
<dbReference type="InterPro" id="IPR002575">
    <property type="entry name" value="Aminoglycoside_PTrfase"/>
</dbReference>
<dbReference type="Gene3D" id="3.90.1200.10">
    <property type="match status" value="1"/>
</dbReference>
<dbReference type="Proteomes" id="UP000245956">
    <property type="component" value="Unassembled WGS sequence"/>
</dbReference>
<proteinExistence type="predicted"/>
<dbReference type="EMBL" id="LCWV01000070">
    <property type="protein sequence ID" value="PWI64336.1"/>
    <property type="molecule type" value="Genomic_DNA"/>
</dbReference>
<feature type="domain" description="Aminoglycoside phosphotransferase" evidence="1">
    <location>
        <begin position="141"/>
        <end position="344"/>
    </location>
</feature>
<dbReference type="AlphaFoldDB" id="A0A2U3DQ15"/>
<dbReference type="PANTHER" id="PTHR21310:SF15">
    <property type="entry name" value="AMINOGLYCOSIDE PHOSPHOTRANSFERASE DOMAIN-CONTAINING PROTEIN"/>
    <property type="match status" value="1"/>
</dbReference>
<dbReference type="InterPro" id="IPR035896">
    <property type="entry name" value="AN1-like_Znf"/>
</dbReference>
<organism evidence="2 3">
    <name type="scientific">Purpureocillium lilacinum</name>
    <name type="common">Paecilomyces lilacinus</name>
    <dbReference type="NCBI Taxonomy" id="33203"/>
    <lineage>
        <taxon>Eukaryota</taxon>
        <taxon>Fungi</taxon>
        <taxon>Dikarya</taxon>
        <taxon>Ascomycota</taxon>
        <taxon>Pezizomycotina</taxon>
        <taxon>Sordariomycetes</taxon>
        <taxon>Hypocreomycetidae</taxon>
        <taxon>Hypocreales</taxon>
        <taxon>Ophiocordycipitaceae</taxon>
        <taxon>Purpureocillium</taxon>
    </lineage>
</organism>
<protein>
    <recommendedName>
        <fullName evidence="1">Aminoglycoside phosphotransferase domain-containing protein</fullName>
    </recommendedName>
</protein>
<evidence type="ECO:0000259" key="1">
    <source>
        <dbReference type="Pfam" id="PF01636"/>
    </source>
</evidence>
<accession>A0A2U3DQ15</accession>
<evidence type="ECO:0000313" key="2">
    <source>
        <dbReference type="EMBL" id="PWI64336.1"/>
    </source>
</evidence>
<dbReference type="SUPFAM" id="SSF118310">
    <property type="entry name" value="AN1-like Zinc finger"/>
    <property type="match status" value="1"/>
</dbReference>
<dbReference type="InterPro" id="IPR011009">
    <property type="entry name" value="Kinase-like_dom_sf"/>
</dbReference>